<dbReference type="InterPro" id="IPR004619">
    <property type="entry name" value="Type_III_PanK"/>
</dbReference>
<comment type="subcellular location">
    <subcellularLocation>
        <location evidence="3 16">Cytoplasm</location>
    </subcellularLocation>
</comment>
<dbReference type="RefSeq" id="WP_285931563.1">
    <property type="nucleotide sequence ID" value="NZ_JASTZU010000028.1"/>
</dbReference>
<evidence type="ECO:0000256" key="12">
    <source>
        <dbReference type="ARBA" id="ARBA00022958"/>
    </source>
</evidence>
<keyword evidence="12 16" id="KW-0630">Potassium</keyword>
<dbReference type="GO" id="GO:0004594">
    <property type="term" value="F:pantothenate kinase activity"/>
    <property type="evidence" value="ECO:0007669"/>
    <property type="project" value="UniProtKB-EC"/>
</dbReference>
<protein>
    <recommendedName>
        <fullName evidence="15 16">Type III pantothenate kinase</fullName>
        <ecNumber evidence="6 16">2.7.1.33</ecNumber>
    </recommendedName>
    <alternativeName>
        <fullName evidence="16">PanK-III</fullName>
    </alternativeName>
    <alternativeName>
        <fullName evidence="16">Pantothenic acid kinase</fullName>
    </alternativeName>
</protein>
<comment type="catalytic activity">
    <reaction evidence="1 16">
        <text>(R)-pantothenate + ATP = (R)-4'-phosphopantothenate + ADP + H(+)</text>
        <dbReference type="Rhea" id="RHEA:16373"/>
        <dbReference type="ChEBI" id="CHEBI:10986"/>
        <dbReference type="ChEBI" id="CHEBI:15378"/>
        <dbReference type="ChEBI" id="CHEBI:29032"/>
        <dbReference type="ChEBI" id="CHEBI:30616"/>
        <dbReference type="ChEBI" id="CHEBI:456216"/>
        <dbReference type="EC" id="2.7.1.33"/>
    </reaction>
</comment>
<comment type="caution">
    <text evidence="17">The sequence shown here is derived from an EMBL/GenBank/DDBJ whole genome shotgun (WGS) entry which is preliminary data.</text>
</comment>
<evidence type="ECO:0000256" key="11">
    <source>
        <dbReference type="ARBA" id="ARBA00022840"/>
    </source>
</evidence>
<dbReference type="Proteomes" id="UP001235343">
    <property type="component" value="Unassembled WGS sequence"/>
</dbReference>
<evidence type="ECO:0000256" key="2">
    <source>
        <dbReference type="ARBA" id="ARBA00001958"/>
    </source>
</evidence>
<evidence type="ECO:0000256" key="16">
    <source>
        <dbReference type="HAMAP-Rule" id="MF_01274"/>
    </source>
</evidence>
<comment type="cofactor">
    <cofactor evidence="2">
        <name>K(+)</name>
        <dbReference type="ChEBI" id="CHEBI:29103"/>
    </cofactor>
</comment>
<reference evidence="17 18" key="1">
    <citation type="submission" date="2023-06" db="EMBL/GenBank/DDBJ databases">
        <title>Aquibacillus rhizosphaerae LR5S19.</title>
        <authorList>
            <person name="Sun J.-Q."/>
        </authorList>
    </citation>
    <scope>NUCLEOTIDE SEQUENCE [LARGE SCALE GENOMIC DNA]</scope>
    <source>
        <strain evidence="17 18">LR5S19</strain>
    </source>
</reference>
<evidence type="ECO:0000256" key="15">
    <source>
        <dbReference type="ARBA" id="ARBA00040883"/>
    </source>
</evidence>
<evidence type="ECO:0000256" key="5">
    <source>
        <dbReference type="ARBA" id="ARBA00011738"/>
    </source>
</evidence>
<comment type="subunit">
    <text evidence="5 16">Homodimer.</text>
</comment>
<evidence type="ECO:0000256" key="8">
    <source>
        <dbReference type="ARBA" id="ARBA00022679"/>
    </source>
</evidence>
<dbReference type="NCBIfam" id="TIGR00671">
    <property type="entry name" value="baf"/>
    <property type="match status" value="1"/>
</dbReference>
<dbReference type="InterPro" id="IPR043129">
    <property type="entry name" value="ATPase_NBD"/>
</dbReference>
<gene>
    <name evidence="16" type="primary">coaX</name>
    <name evidence="17" type="ORF">QQS35_08605</name>
</gene>
<evidence type="ECO:0000256" key="6">
    <source>
        <dbReference type="ARBA" id="ARBA00012102"/>
    </source>
</evidence>
<keyword evidence="18" id="KW-1185">Reference proteome</keyword>
<dbReference type="HAMAP" id="MF_01274">
    <property type="entry name" value="Pantothen_kinase_3"/>
    <property type="match status" value="1"/>
</dbReference>
<dbReference type="CDD" id="cd24015">
    <property type="entry name" value="ASKHA_NBD_PanK-III"/>
    <property type="match status" value="1"/>
</dbReference>
<evidence type="ECO:0000256" key="14">
    <source>
        <dbReference type="ARBA" id="ARBA00038036"/>
    </source>
</evidence>
<comment type="similarity">
    <text evidence="14 16">Belongs to the type III pantothenate kinase family.</text>
</comment>
<keyword evidence="9 16" id="KW-0547">Nucleotide-binding</keyword>
<feature type="binding site" evidence="16">
    <location>
        <position position="185"/>
    </location>
    <ligand>
        <name>substrate</name>
    </ligand>
</feature>
<organism evidence="17 18">
    <name type="scientific">Aquibacillus rhizosphaerae</name>
    <dbReference type="NCBI Taxonomy" id="3051431"/>
    <lineage>
        <taxon>Bacteria</taxon>
        <taxon>Bacillati</taxon>
        <taxon>Bacillota</taxon>
        <taxon>Bacilli</taxon>
        <taxon>Bacillales</taxon>
        <taxon>Bacillaceae</taxon>
        <taxon>Aquibacillus</taxon>
    </lineage>
</organism>
<dbReference type="EC" id="2.7.1.33" evidence="6 16"/>
<keyword evidence="8 16" id="KW-0808">Transferase</keyword>
<keyword evidence="10 16" id="KW-0418">Kinase</keyword>
<comment type="pathway">
    <text evidence="4 16">Cofactor biosynthesis; coenzyme A biosynthesis; CoA from (R)-pantothenate: step 1/5.</text>
</comment>
<evidence type="ECO:0000256" key="1">
    <source>
        <dbReference type="ARBA" id="ARBA00001206"/>
    </source>
</evidence>
<feature type="binding site" evidence="16">
    <location>
        <position position="130"/>
    </location>
    <ligand>
        <name>K(+)</name>
        <dbReference type="ChEBI" id="CHEBI:29103"/>
    </ligand>
</feature>
<sequence>MIFVLDVGNTNTVLGVFENEQLKYQWRIKTDRYKTEDEYAMLIKTLLEHEGLTFSDISGIIISSVVPPIMFALDRMSQKYFHKKPMVIGDEVINPHLKMKYPNPKEIGADRIVNAVGAIQEHGSPLIIIDFGTATTYCYVNEHSEYVGGAIAPGINISLEALYAKAAKLPKVEIKNPGEVVGSSTVEAMQSGVYFGYVGQVDEVVRRIKKQANKPPKVIATGGLAKLIETDSSTIDLVDPALTLKGLYYIYKKNEKSIQE</sequence>
<feature type="binding site" evidence="16">
    <location>
        <position position="133"/>
    </location>
    <ligand>
        <name>ATP</name>
        <dbReference type="ChEBI" id="CHEBI:30616"/>
    </ligand>
</feature>
<keyword evidence="13 16" id="KW-0173">Coenzyme A biosynthesis</keyword>
<feature type="binding site" evidence="16">
    <location>
        <begin position="108"/>
        <end position="111"/>
    </location>
    <ligand>
        <name>substrate</name>
    </ligand>
</feature>
<comment type="function">
    <text evidence="16">Catalyzes the phosphorylation of pantothenate (Pan), the first step in CoA biosynthesis.</text>
</comment>
<proteinExistence type="inferred from homology"/>
<feature type="active site" description="Proton acceptor" evidence="16">
    <location>
        <position position="110"/>
    </location>
</feature>
<evidence type="ECO:0000313" key="17">
    <source>
        <dbReference type="EMBL" id="MDL4840503.1"/>
    </source>
</evidence>
<dbReference type="PANTHER" id="PTHR34265:SF1">
    <property type="entry name" value="TYPE III PANTOTHENATE KINASE"/>
    <property type="match status" value="1"/>
</dbReference>
<feature type="binding site" evidence="16">
    <location>
        <begin position="6"/>
        <end position="13"/>
    </location>
    <ligand>
        <name>ATP</name>
        <dbReference type="ChEBI" id="CHEBI:30616"/>
    </ligand>
</feature>
<evidence type="ECO:0000313" key="18">
    <source>
        <dbReference type="Proteomes" id="UP001235343"/>
    </source>
</evidence>
<dbReference type="NCBIfam" id="NF009855">
    <property type="entry name" value="PRK13321.1"/>
    <property type="match status" value="1"/>
</dbReference>
<name>A0ABT7L3R6_9BACI</name>
<dbReference type="EMBL" id="JASTZU010000028">
    <property type="protein sequence ID" value="MDL4840503.1"/>
    <property type="molecule type" value="Genomic_DNA"/>
</dbReference>
<dbReference type="Gene3D" id="3.30.420.40">
    <property type="match status" value="2"/>
</dbReference>
<dbReference type="Pfam" id="PF03309">
    <property type="entry name" value="Pan_kinase"/>
    <property type="match status" value="1"/>
</dbReference>
<evidence type="ECO:0000256" key="7">
    <source>
        <dbReference type="ARBA" id="ARBA00022490"/>
    </source>
</evidence>
<evidence type="ECO:0000256" key="13">
    <source>
        <dbReference type="ARBA" id="ARBA00022993"/>
    </source>
</evidence>
<comment type="cofactor">
    <cofactor evidence="16">
        <name>NH4(+)</name>
        <dbReference type="ChEBI" id="CHEBI:28938"/>
    </cofactor>
    <cofactor evidence="16">
        <name>K(+)</name>
        <dbReference type="ChEBI" id="CHEBI:29103"/>
    </cofactor>
    <text evidence="16">A monovalent cation. Ammonium or potassium.</text>
</comment>
<dbReference type="SUPFAM" id="SSF53067">
    <property type="entry name" value="Actin-like ATPase domain"/>
    <property type="match status" value="2"/>
</dbReference>
<keyword evidence="16" id="KW-0479">Metal-binding</keyword>
<feature type="binding site" evidence="16">
    <location>
        <position position="101"/>
    </location>
    <ligand>
        <name>substrate</name>
    </ligand>
</feature>
<accession>A0ABT7L3R6</accession>
<evidence type="ECO:0000256" key="3">
    <source>
        <dbReference type="ARBA" id="ARBA00004496"/>
    </source>
</evidence>
<keyword evidence="11 16" id="KW-0067">ATP-binding</keyword>
<evidence type="ECO:0000256" key="9">
    <source>
        <dbReference type="ARBA" id="ARBA00022741"/>
    </source>
</evidence>
<dbReference type="PANTHER" id="PTHR34265">
    <property type="entry name" value="TYPE III PANTOTHENATE KINASE"/>
    <property type="match status" value="1"/>
</dbReference>
<dbReference type="NCBIfam" id="NF009848">
    <property type="entry name" value="PRK13318.1-6"/>
    <property type="match status" value="1"/>
</dbReference>
<evidence type="ECO:0000256" key="4">
    <source>
        <dbReference type="ARBA" id="ARBA00005225"/>
    </source>
</evidence>
<keyword evidence="7 16" id="KW-0963">Cytoplasm</keyword>
<evidence type="ECO:0000256" key="10">
    <source>
        <dbReference type="ARBA" id="ARBA00022777"/>
    </source>
</evidence>